<reference evidence="1" key="1">
    <citation type="submission" date="2015-01" db="EMBL/GenBank/DDBJ databases">
        <title>The Genome Sequence of Cladophialophora bantiana CBS 173.52.</title>
        <authorList>
            <consortium name="The Broad Institute Genomics Platform"/>
            <person name="Cuomo C."/>
            <person name="de Hoog S."/>
            <person name="Gorbushina A."/>
            <person name="Stielow B."/>
            <person name="Teixiera M."/>
            <person name="Abouelleil A."/>
            <person name="Chapman S.B."/>
            <person name="Priest M."/>
            <person name="Young S.K."/>
            <person name="Wortman J."/>
            <person name="Nusbaum C."/>
            <person name="Birren B."/>
        </authorList>
    </citation>
    <scope>NUCLEOTIDE SEQUENCE [LARGE SCALE GENOMIC DNA]</scope>
    <source>
        <strain evidence="1">CBS 173.52</strain>
    </source>
</reference>
<evidence type="ECO:0000313" key="2">
    <source>
        <dbReference type="Proteomes" id="UP000053789"/>
    </source>
</evidence>
<dbReference type="Proteomes" id="UP000053789">
    <property type="component" value="Unassembled WGS sequence"/>
</dbReference>
<dbReference type="PANTHER" id="PTHR45458:SF3">
    <property type="entry name" value="CHAIN DEHYDROGENASE (ATSC), PUTATIVE-RELATED"/>
    <property type="match status" value="1"/>
</dbReference>
<dbReference type="InterPro" id="IPR052184">
    <property type="entry name" value="SDR_enzymes"/>
</dbReference>
<dbReference type="Gene3D" id="3.40.50.720">
    <property type="entry name" value="NAD(P)-binding Rossmann-like Domain"/>
    <property type="match status" value="1"/>
</dbReference>
<name>A0A0D2FTJ4_CLAB1</name>
<protein>
    <recommendedName>
        <fullName evidence="3">NAD(P)-binding protein</fullName>
    </recommendedName>
</protein>
<dbReference type="InterPro" id="IPR036291">
    <property type="entry name" value="NAD(P)-bd_dom_sf"/>
</dbReference>
<dbReference type="EMBL" id="KN846994">
    <property type="protein sequence ID" value="KIW89867.1"/>
    <property type="molecule type" value="Genomic_DNA"/>
</dbReference>
<dbReference type="AlphaFoldDB" id="A0A0D2FTJ4"/>
<dbReference type="Pfam" id="PF00106">
    <property type="entry name" value="adh_short"/>
    <property type="match status" value="1"/>
</dbReference>
<dbReference type="GO" id="GO:0016616">
    <property type="term" value="F:oxidoreductase activity, acting on the CH-OH group of donors, NAD or NADP as acceptor"/>
    <property type="evidence" value="ECO:0007669"/>
    <property type="project" value="TreeGrafter"/>
</dbReference>
<dbReference type="GeneID" id="27702224"/>
<organism evidence="1 2">
    <name type="scientific">Cladophialophora bantiana (strain ATCC 10958 / CBS 173.52 / CDC B-1940 / NIH 8579)</name>
    <name type="common">Xylohypha bantiana</name>
    <dbReference type="NCBI Taxonomy" id="1442370"/>
    <lineage>
        <taxon>Eukaryota</taxon>
        <taxon>Fungi</taxon>
        <taxon>Dikarya</taxon>
        <taxon>Ascomycota</taxon>
        <taxon>Pezizomycotina</taxon>
        <taxon>Eurotiomycetes</taxon>
        <taxon>Chaetothyriomycetidae</taxon>
        <taxon>Chaetothyriales</taxon>
        <taxon>Herpotrichiellaceae</taxon>
        <taxon>Cladophialophora</taxon>
    </lineage>
</organism>
<accession>A0A0D2FTJ4</accession>
<keyword evidence="2" id="KW-1185">Reference proteome</keyword>
<evidence type="ECO:0000313" key="1">
    <source>
        <dbReference type="EMBL" id="KIW89867.1"/>
    </source>
</evidence>
<dbReference type="SUPFAM" id="SSF51735">
    <property type="entry name" value="NAD(P)-binding Rossmann-fold domains"/>
    <property type="match status" value="1"/>
</dbReference>
<dbReference type="PRINTS" id="PR00081">
    <property type="entry name" value="GDHRDH"/>
</dbReference>
<dbReference type="RefSeq" id="XP_016616536.1">
    <property type="nucleotide sequence ID" value="XM_016767020.1"/>
</dbReference>
<dbReference type="HOGENOM" id="CLU_010194_9_2_1"/>
<sequence>MVSWAITGATRGIGGIPLTAPPKSVDAKNQVFAIIRSRGTAGPLEELAAKRKNIHIVVTDISDPRKLDQAAAEVSKVTAGSLDVLILNAGSAGPETSALPPSAFHGKEEALEKEINENIKTNLISNIYVINCFLGLIRNGKEKKIIFISSQSGDVEFTRVTGLSTVLGYSVSKAGMNIVTTKFGAELAQDGIKTLSLSPGWVDTDAARAVTGDPAIRKFMLHAFRKLDPSVNGPISVDKSVTDQLQVIQSLTEANSGKFVTHHGNHDEWF</sequence>
<dbReference type="InterPro" id="IPR002347">
    <property type="entry name" value="SDR_fam"/>
</dbReference>
<evidence type="ECO:0008006" key="3">
    <source>
        <dbReference type="Google" id="ProtNLM"/>
    </source>
</evidence>
<dbReference type="PANTHER" id="PTHR45458">
    <property type="entry name" value="SHORT-CHAIN DEHYDROGENASE/REDUCTASE SDR"/>
    <property type="match status" value="1"/>
</dbReference>
<proteinExistence type="predicted"/>
<gene>
    <name evidence="1" type="ORF">Z519_09296</name>
</gene>
<dbReference type="OrthoDB" id="7289984at2759"/>
<dbReference type="VEuPathDB" id="FungiDB:Z519_09296"/>